<evidence type="ECO:0000256" key="1">
    <source>
        <dbReference type="SAM" id="MobiDB-lite"/>
    </source>
</evidence>
<dbReference type="Gene3D" id="1.10.10.10">
    <property type="entry name" value="Winged helix-like DNA-binding domain superfamily/Winged helix DNA-binding domain"/>
    <property type="match status" value="1"/>
</dbReference>
<proteinExistence type="predicted"/>
<protein>
    <submittedName>
        <fullName evidence="4">Phenylacetic acid degradation operon negative regulatory protein</fullName>
    </submittedName>
</protein>
<dbReference type="Proteomes" id="UP001243364">
    <property type="component" value="Unassembled WGS sequence"/>
</dbReference>
<feature type="compositionally biased region" description="Basic residues" evidence="1">
    <location>
        <begin position="304"/>
        <end position="319"/>
    </location>
</feature>
<accession>A0ABU0Q866</accession>
<dbReference type="InterPro" id="IPR048846">
    <property type="entry name" value="PaaX-like_central"/>
</dbReference>
<dbReference type="PANTHER" id="PTHR30319:SF1">
    <property type="entry name" value="TRANSCRIPTIONAL REPRESSOR PAAX"/>
    <property type="match status" value="1"/>
</dbReference>
<gene>
    <name evidence="4" type="ORF">QFZ56_005821</name>
</gene>
<feature type="domain" description="Transcriptional repressor PaaX-like N-terminal" evidence="2">
    <location>
        <begin position="10"/>
        <end position="78"/>
    </location>
</feature>
<dbReference type="Pfam" id="PF20803">
    <property type="entry name" value="PaaX_M"/>
    <property type="match status" value="1"/>
</dbReference>
<evidence type="ECO:0000259" key="2">
    <source>
        <dbReference type="Pfam" id="PF07848"/>
    </source>
</evidence>
<dbReference type="InterPro" id="IPR012906">
    <property type="entry name" value="PaaX-like_N"/>
</dbReference>
<dbReference type="Pfam" id="PF07848">
    <property type="entry name" value="PaaX"/>
    <property type="match status" value="1"/>
</dbReference>
<comment type="caution">
    <text evidence="4">The sequence shown here is derived from an EMBL/GenBank/DDBJ whole genome shotgun (WGS) entry which is preliminary data.</text>
</comment>
<dbReference type="InterPro" id="IPR036388">
    <property type="entry name" value="WH-like_DNA-bd_sf"/>
</dbReference>
<sequence>MINVSDQPAPRSLIVTLYGAYGRFVPGPVPVAELIRLLAAVGVDAPSVRSSVSRLKRRGLLLPARTAQGAAGYELSAEARQLLEDGDRRVYATAPPADEGWVLAVFSVPESERQKRHVLRSRLAGLGFGTATPGVWIAPARLHDETRHTLRRLHLDSYVDLFRGEHLGFAPTVEAVARWWDLAAIAKEHETFLDRHARVLRDWRQRTDTPARGGLPRLPPRAGLLASSALRRPRPARPAAAAGLAGHAVGGRLPGAARAAARRGSGVRRGVRPGAALSGRHRWPGGARTWRAPGPVRPGPHRPAMPRRGRRPHLPRPRRGLGASARPVRGGLLPARYGAGQSAPGPA</sequence>
<evidence type="ECO:0000313" key="5">
    <source>
        <dbReference type="Proteomes" id="UP001243364"/>
    </source>
</evidence>
<dbReference type="EMBL" id="JAUSYA010000001">
    <property type="protein sequence ID" value="MDQ0686858.1"/>
    <property type="molecule type" value="Genomic_DNA"/>
</dbReference>
<dbReference type="PANTHER" id="PTHR30319">
    <property type="entry name" value="PHENYLACETIC ACID REGULATOR-RELATED TRANSCRIPTIONAL REPRESSOR"/>
    <property type="match status" value="1"/>
</dbReference>
<keyword evidence="5" id="KW-1185">Reference proteome</keyword>
<name>A0ABU0Q866_STRAH</name>
<feature type="domain" description="Transcriptional repressor PaaX-like central Cas2-like" evidence="3">
    <location>
        <begin position="96"/>
        <end position="174"/>
    </location>
</feature>
<reference evidence="4 5" key="1">
    <citation type="submission" date="2023-07" db="EMBL/GenBank/DDBJ databases">
        <title>Comparative genomics of wheat-associated soil bacteria to identify genetic determinants of phenazine resistance.</title>
        <authorList>
            <person name="Mouncey N."/>
        </authorList>
    </citation>
    <scope>NUCLEOTIDE SEQUENCE [LARGE SCALE GENOMIC DNA]</scope>
    <source>
        <strain evidence="4 5">W4I19-2</strain>
    </source>
</reference>
<evidence type="ECO:0000313" key="4">
    <source>
        <dbReference type="EMBL" id="MDQ0686858.1"/>
    </source>
</evidence>
<dbReference type="Gene3D" id="3.30.70.2650">
    <property type="match status" value="1"/>
</dbReference>
<evidence type="ECO:0000259" key="3">
    <source>
        <dbReference type="Pfam" id="PF20803"/>
    </source>
</evidence>
<feature type="region of interest" description="Disordered" evidence="1">
    <location>
        <begin position="260"/>
        <end position="347"/>
    </location>
</feature>
<organism evidence="4 5">
    <name type="scientific">Streptomyces achromogenes</name>
    <dbReference type="NCBI Taxonomy" id="67255"/>
    <lineage>
        <taxon>Bacteria</taxon>
        <taxon>Bacillati</taxon>
        <taxon>Actinomycetota</taxon>
        <taxon>Actinomycetes</taxon>
        <taxon>Kitasatosporales</taxon>
        <taxon>Streptomycetaceae</taxon>
        <taxon>Streptomyces</taxon>
    </lineage>
</organism>